<dbReference type="EMBL" id="KQ087230">
    <property type="protein sequence ID" value="KLT40703.1"/>
    <property type="molecule type" value="Genomic_DNA"/>
</dbReference>
<reference evidence="1 2" key="1">
    <citation type="submission" date="2015-03" db="EMBL/GenBank/DDBJ databases">
        <title>Genomics and transcriptomics of the oil-accumulating basidiomycete yeast T. oleaginosus allow insights into substrate utilization and the diverse evolutionary trajectories of mating systems in fungi.</title>
        <authorList>
            <consortium name="DOE Joint Genome Institute"/>
            <person name="Kourist R."/>
            <person name="Kracht O."/>
            <person name="Bracharz F."/>
            <person name="Lipzen A."/>
            <person name="Nolan M."/>
            <person name="Ohm R."/>
            <person name="Grigoriev I."/>
            <person name="Sun S."/>
            <person name="Heitman J."/>
            <person name="Bruck T."/>
            <person name="Nowrousian M."/>
        </authorList>
    </citation>
    <scope>NUCLEOTIDE SEQUENCE [LARGE SCALE GENOMIC DNA]</scope>
    <source>
        <strain evidence="1 2">IBC0246</strain>
    </source>
</reference>
<sequence>MVVEKDPRAALLSGVQQLLLRHNIHAHVDSPCLSGLPPKQSKTKKSAEARFELTITAMTADVNNALATSDLATDALVQGVCKTMADVVRRPIFYHTGNGKGESGVVNPDEKRSDAHLHVSVKYSEAGSAELHRGGGGTVKRRKRYFFSVENKTTSRHSWSTSLSPWSSPLSTSTTKSSVLMSLSTSSDSSLQTPTTPIAVHSPLLGLVFDKA</sequence>
<accession>A0A0J0XI01</accession>
<dbReference type="Proteomes" id="UP000053611">
    <property type="component" value="Unassembled WGS sequence"/>
</dbReference>
<keyword evidence="2" id="KW-1185">Reference proteome</keyword>
<proteinExistence type="predicted"/>
<gene>
    <name evidence="1" type="ORF">CC85DRAFT_321465</name>
</gene>
<evidence type="ECO:0000313" key="1">
    <source>
        <dbReference type="EMBL" id="KLT40703.1"/>
    </source>
</evidence>
<protein>
    <submittedName>
        <fullName evidence="1">Uncharacterized protein</fullName>
    </submittedName>
</protein>
<name>A0A0J0XI01_9TREE</name>
<evidence type="ECO:0000313" key="2">
    <source>
        <dbReference type="Proteomes" id="UP000053611"/>
    </source>
</evidence>
<dbReference type="RefSeq" id="XP_018277194.1">
    <property type="nucleotide sequence ID" value="XM_018426204.1"/>
</dbReference>
<organism evidence="1 2">
    <name type="scientific">Cutaneotrichosporon oleaginosum</name>
    <dbReference type="NCBI Taxonomy" id="879819"/>
    <lineage>
        <taxon>Eukaryota</taxon>
        <taxon>Fungi</taxon>
        <taxon>Dikarya</taxon>
        <taxon>Basidiomycota</taxon>
        <taxon>Agaricomycotina</taxon>
        <taxon>Tremellomycetes</taxon>
        <taxon>Trichosporonales</taxon>
        <taxon>Trichosporonaceae</taxon>
        <taxon>Cutaneotrichosporon</taxon>
    </lineage>
</organism>
<dbReference type="GeneID" id="28986807"/>
<dbReference type="AlphaFoldDB" id="A0A0J0XI01"/>